<feature type="region of interest" description="Disordered" evidence="1">
    <location>
        <begin position="29"/>
        <end position="58"/>
    </location>
</feature>
<evidence type="ECO:0000256" key="1">
    <source>
        <dbReference type="SAM" id="MobiDB-lite"/>
    </source>
</evidence>
<comment type="caution">
    <text evidence="2">The sequence shown here is derived from an EMBL/GenBank/DDBJ whole genome shotgun (WGS) entry which is preliminary data.</text>
</comment>
<dbReference type="Proteomes" id="UP000092555">
    <property type="component" value="Unassembled WGS sequence"/>
</dbReference>
<protein>
    <submittedName>
        <fullName evidence="2">Uncharacterized protein</fullName>
    </submittedName>
</protein>
<feature type="region of interest" description="Disordered" evidence="1">
    <location>
        <begin position="445"/>
        <end position="470"/>
    </location>
</feature>
<feature type="region of interest" description="Disordered" evidence="1">
    <location>
        <begin position="576"/>
        <end position="601"/>
    </location>
</feature>
<dbReference type="EMBL" id="LXTC01000003">
    <property type="protein sequence ID" value="OBA21250.1"/>
    <property type="molecule type" value="Genomic_DNA"/>
</dbReference>
<sequence>MTSKLVSKVLTSGQARKSFVDIAESARIAGMSPPGAENPDGVSPHLSENEKCGKGGDKEDCSSGICADNYDNHLLIIFDDEEEKAKEHKEQYWCVSEDIVTDQPFISLNQRTNEPIVANVFMQSRDERPSIILDEENVEKNQTQALSPNLQPSVAEIKFLDGEKNLNSPLTPSAKLSKSLFSSVDKKKKRDISFEGINEYEAILSLAARDSVVVDDSKTKHGIWKKNPENLKREIKGSKSSFLSWFQRLKSSDKHFDGDSLVPGRDHVHDSWNPNHGPDLYLGTIDSNDLLRFQELAQHTKIKFRSNQPFESSIETFERPVPLSCTQEQGSRINSDDLERKTSNRSFAHETPGLEALYLTDEMWPIFHVCGSTSSSKNRKATRLLTLRGSLISKPIPLSLFCDEGVSEEGEFAVTEDSCTDGTNSDRMSFGSEIWDPQKIPRFINGDSPRLDPNGTLHEESKNELASSPHCASRTNDCKTSDITQRRSYRTFLRPLSLVPSCLSISGIYDSDECHQNAPLGYITDEGLLLQPIRCDSQFETHSNCEANSSVSKGGYLKELKLVKKNLCGSPRDVKECNSEPTVDGEPQVPHEAQTSNSPVSLPAPCNDASLALCITKTDQTIPKEVIEKMNPEAYQTEDCFNHYTSDPISKIGQFFQKNKNSRPNTDIKTSKTPSGVCDKRHTSVKPLWIALQLDSECREMRLKFVRGEDIYLFSHAFQVLRATFEFSDNTLELANNHALESSVESNSEHGLTQVKTETKRPFLKPIKITRKFVSLDNSNSSEQFVAPFHYKRFRQSVSGQDKRCMDKKLWANIIFCRQKVAEFRLLPVYDSHTQALDSFRECFKFCRENYAVVARKQILEYVTHLIETRNEILSIFELLVDVGYGYTTLLDFLVHTPESTESLHEAQSRLTKLLATLTSTCARLNEVHLSIAYMKEDFTRYVSTMVDLAQTAVLGRIESTDTYQDFCLVSLDILADVSDWHKHSQFDLFINELEFLMDRMELFQASTLEDVLNTLLNSHNIVCGVRASLELNVLKIESGIARRKREQANQKGPQGTSDHVLTQKFHDTAPVAAQEIFLVPEGNALSSSEAYLYQEYVSCLSLTE</sequence>
<accession>A0A1A0HB87</accession>
<dbReference type="OrthoDB" id="10451677at2759"/>
<dbReference type="RefSeq" id="XP_018711760.1">
    <property type="nucleotide sequence ID" value="XM_018854094.1"/>
</dbReference>
<organism evidence="2 3">
    <name type="scientific">Metschnikowia bicuspidata var. bicuspidata NRRL YB-4993</name>
    <dbReference type="NCBI Taxonomy" id="869754"/>
    <lineage>
        <taxon>Eukaryota</taxon>
        <taxon>Fungi</taxon>
        <taxon>Dikarya</taxon>
        <taxon>Ascomycota</taxon>
        <taxon>Saccharomycotina</taxon>
        <taxon>Pichiomycetes</taxon>
        <taxon>Metschnikowiaceae</taxon>
        <taxon>Metschnikowia</taxon>
    </lineage>
</organism>
<dbReference type="AlphaFoldDB" id="A0A1A0HB87"/>
<dbReference type="GeneID" id="30027070"/>
<evidence type="ECO:0000313" key="2">
    <source>
        <dbReference type="EMBL" id="OBA21250.1"/>
    </source>
</evidence>
<proteinExistence type="predicted"/>
<evidence type="ECO:0000313" key="3">
    <source>
        <dbReference type="Proteomes" id="UP000092555"/>
    </source>
</evidence>
<name>A0A1A0HB87_9ASCO</name>
<feature type="compositionally biased region" description="Basic and acidic residues" evidence="1">
    <location>
        <begin position="47"/>
        <end position="58"/>
    </location>
</feature>
<keyword evidence="3" id="KW-1185">Reference proteome</keyword>
<gene>
    <name evidence="2" type="ORF">METBIDRAFT_11804</name>
</gene>
<reference evidence="2 3" key="1">
    <citation type="submission" date="2016-05" db="EMBL/GenBank/DDBJ databases">
        <title>Comparative genomics of biotechnologically important yeasts.</title>
        <authorList>
            <consortium name="DOE Joint Genome Institute"/>
            <person name="Riley R."/>
            <person name="Haridas S."/>
            <person name="Wolfe K.H."/>
            <person name="Lopes M.R."/>
            <person name="Hittinger C.T."/>
            <person name="Goker M."/>
            <person name="Salamov A."/>
            <person name="Wisecaver J."/>
            <person name="Long T.M."/>
            <person name="Aerts A.L."/>
            <person name="Barry K."/>
            <person name="Choi C."/>
            <person name="Clum A."/>
            <person name="Coughlan A.Y."/>
            <person name="Deshpande S."/>
            <person name="Douglass A.P."/>
            <person name="Hanson S.J."/>
            <person name="Klenk H.-P."/>
            <person name="LaButti K."/>
            <person name="Lapidus A."/>
            <person name="Lindquist E."/>
            <person name="Lipzen A."/>
            <person name="Meier-kolthoff J.P."/>
            <person name="Ohm R.A."/>
            <person name="Otillar R.P."/>
            <person name="Pangilinan J."/>
            <person name="Peng Y."/>
            <person name="Rokas A."/>
            <person name="Rosa C.A."/>
            <person name="Scheuner C."/>
            <person name="Sibirny A.A."/>
            <person name="Slot J.C."/>
            <person name="Stielow J.B."/>
            <person name="Sun H."/>
            <person name="Kurtzman C.P."/>
            <person name="Blackwell M."/>
            <person name="Grigoriev I.V."/>
            <person name="Jeffries T.W."/>
        </authorList>
    </citation>
    <scope>NUCLEOTIDE SEQUENCE [LARGE SCALE GENOMIC DNA]</scope>
    <source>
        <strain evidence="2 3">NRRL YB-4993</strain>
    </source>
</reference>